<dbReference type="AlphaFoldDB" id="A0A225WT35"/>
<protein>
    <recommendedName>
        <fullName evidence="3">Reverse transcriptase</fullName>
    </recommendedName>
</protein>
<organism evidence="1 2">
    <name type="scientific">Phytophthora megakarya</name>
    <dbReference type="NCBI Taxonomy" id="4795"/>
    <lineage>
        <taxon>Eukaryota</taxon>
        <taxon>Sar</taxon>
        <taxon>Stramenopiles</taxon>
        <taxon>Oomycota</taxon>
        <taxon>Peronosporomycetes</taxon>
        <taxon>Peronosporales</taxon>
        <taxon>Peronosporaceae</taxon>
        <taxon>Phytophthora</taxon>
    </lineage>
</organism>
<evidence type="ECO:0008006" key="3">
    <source>
        <dbReference type="Google" id="ProtNLM"/>
    </source>
</evidence>
<gene>
    <name evidence="1" type="ORF">PHMEG_0005376</name>
</gene>
<dbReference type="EMBL" id="NBNE01000347">
    <property type="protein sequence ID" value="OWZ20227.1"/>
    <property type="molecule type" value="Genomic_DNA"/>
</dbReference>
<evidence type="ECO:0000313" key="2">
    <source>
        <dbReference type="Proteomes" id="UP000198211"/>
    </source>
</evidence>
<evidence type="ECO:0000313" key="1">
    <source>
        <dbReference type="EMBL" id="OWZ20227.1"/>
    </source>
</evidence>
<comment type="caution">
    <text evidence="1">The sequence shown here is derived from an EMBL/GenBank/DDBJ whole genome shotgun (WGS) entry which is preliminary data.</text>
</comment>
<dbReference type="Proteomes" id="UP000198211">
    <property type="component" value="Unassembled WGS sequence"/>
</dbReference>
<reference evidence="2" key="1">
    <citation type="submission" date="2017-03" db="EMBL/GenBank/DDBJ databases">
        <title>Phytopthora megakarya and P. palmivora, two closely related causual agents of cacao black pod achieved similar genome size and gene model numbers by different mechanisms.</title>
        <authorList>
            <person name="Ali S."/>
            <person name="Shao J."/>
            <person name="Larry D.J."/>
            <person name="Kronmiller B."/>
            <person name="Shen D."/>
            <person name="Strem M.D."/>
            <person name="Melnick R.L."/>
            <person name="Guiltinan M.J."/>
            <person name="Tyler B.M."/>
            <person name="Meinhardt L.W."/>
            <person name="Bailey B.A."/>
        </authorList>
    </citation>
    <scope>NUCLEOTIDE SEQUENCE [LARGE SCALE GENOMIC DNA]</scope>
    <source>
        <strain evidence="2">zdho120</strain>
    </source>
</reference>
<name>A0A225WT35_9STRA</name>
<proteinExistence type="predicted"/>
<accession>A0A225WT35</accession>
<keyword evidence="2" id="KW-1185">Reference proteome</keyword>
<dbReference type="OrthoDB" id="119016at2759"/>
<sequence>MLTLKTTNEWFKLGSTRMEESHILQISLTMRLRPGGQTIVVTDIIGNVPDVAIVLAEGSAELDATVMVARALVRFRVGNFSLRRAPKEGPTMSLEMLEADYQGYVLSFDGAAKVSTRRGSCGCILWKLPGWQVVKAEGHILEGVTVNDAQLLP</sequence>